<dbReference type="GO" id="GO:0005777">
    <property type="term" value="C:peroxisome"/>
    <property type="evidence" value="ECO:0007669"/>
    <property type="project" value="TreeGrafter"/>
</dbReference>
<reference evidence="11" key="1">
    <citation type="submission" date="2021-09" db="EMBL/GenBank/DDBJ databases">
        <authorList>
            <person name="Martin H S."/>
        </authorList>
    </citation>
    <scope>NUCLEOTIDE SEQUENCE</scope>
</reference>
<dbReference type="Gene3D" id="2.40.180.10">
    <property type="entry name" value="Catalase core domain"/>
    <property type="match status" value="1"/>
</dbReference>
<protein>
    <submittedName>
        <fullName evidence="11">(African queen) hypothetical protein</fullName>
    </submittedName>
</protein>
<gene>
    <name evidence="11" type="ORF">DCHRY22_LOCUS3746</name>
</gene>
<dbReference type="InterPro" id="IPR018028">
    <property type="entry name" value="Catalase"/>
</dbReference>
<dbReference type="InterPro" id="IPR011614">
    <property type="entry name" value="Catalase_core"/>
</dbReference>
<keyword evidence="6" id="KW-0408">Iron</keyword>
<keyword evidence="5" id="KW-0560">Oxidoreductase</keyword>
<dbReference type="GO" id="GO:0005739">
    <property type="term" value="C:mitochondrion"/>
    <property type="evidence" value="ECO:0007669"/>
    <property type="project" value="TreeGrafter"/>
</dbReference>
<dbReference type="Pfam" id="PF00199">
    <property type="entry name" value="Catalase"/>
    <property type="match status" value="1"/>
</dbReference>
<dbReference type="OrthoDB" id="6880011at2759"/>
<evidence type="ECO:0000256" key="3">
    <source>
        <dbReference type="ARBA" id="ARBA00022617"/>
    </source>
</evidence>
<dbReference type="AlphaFoldDB" id="A0A8J2QGG8"/>
<keyword evidence="9" id="KW-0732">Signal</keyword>
<comment type="caution">
    <text evidence="11">The sequence shown here is derived from an EMBL/GenBank/DDBJ whole genome shotgun (WGS) entry which is preliminary data.</text>
</comment>
<accession>A0A8J2QGG8</accession>
<evidence type="ECO:0000256" key="6">
    <source>
        <dbReference type="ARBA" id="ARBA00023004"/>
    </source>
</evidence>
<sequence length="560" mass="64700">MEGAGACSCLLFLIIQALGVFTSDIDYIEYLNRTDPTKIQLYQFRREHPNPIGILTTSSGKIVEIRETKTLNSEPFENTYFVDLLTHLHAERVPERIVYAKAAGAFGYFEVTNDVSKYTKAEVFNGVGKKTPVMVRVSTMLQNRGGTDLARESKGFSVKFYTKEGNLDLLCLNMPVFFLNDPIDFPHLLHAFKRNPRPHLYDFNMVYDFITKKPFSLYGYLWTMSDFGIPNGYRRMDAFAVHTFEINNKFGDRYFVKFNFRTEQGIENLPSDVAQQITVRDPDYYKRDLYNVIEKKQFPSWILEMDVMSLEDVKNIDYNPFDVGRIWKNGTYCTVPIGRLVLNRNPDNAYRVAERVAYNPANLVPGIPGPQDVLFKARRQSYREALIYRLGVNYNKIMVNAPLYSKVYNRDGVSPLRDNMKDAPVYYPNSFSGPVPYVDPAQPKEKLLIYESNAVDLEQPALFYNKILRTDEERTRLAKNIVPTLVGVYPELQKRLINLLTLIDHRLGNDVEVFLAKELKKPPPKPPKVLSYSRNLWSHQDFCPMKPDGHNNEDKDIDKE</sequence>
<keyword evidence="12" id="KW-1185">Reference proteome</keyword>
<evidence type="ECO:0000256" key="4">
    <source>
        <dbReference type="ARBA" id="ARBA00022723"/>
    </source>
</evidence>
<feature type="region of interest" description="Disordered" evidence="8">
    <location>
        <begin position="541"/>
        <end position="560"/>
    </location>
</feature>
<dbReference type="EMBL" id="CAKASE010000048">
    <property type="protein sequence ID" value="CAG9562407.1"/>
    <property type="molecule type" value="Genomic_DNA"/>
</dbReference>
<dbReference type="GO" id="GO:0004096">
    <property type="term" value="F:catalase activity"/>
    <property type="evidence" value="ECO:0007669"/>
    <property type="project" value="UniProtKB-EC"/>
</dbReference>
<keyword evidence="7" id="KW-0376">Hydrogen peroxide</keyword>
<evidence type="ECO:0000259" key="10">
    <source>
        <dbReference type="SMART" id="SM01060"/>
    </source>
</evidence>
<dbReference type="GO" id="GO:0046872">
    <property type="term" value="F:metal ion binding"/>
    <property type="evidence" value="ECO:0007669"/>
    <property type="project" value="UniProtKB-KW"/>
</dbReference>
<dbReference type="GO" id="GO:0020037">
    <property type="term" value="F:heme binding"/>
    <property type="evidence" value="ECO:0007669"/>
    <property type="project" value="InterPro"/>
</dbReference>
<keyword evidence="3" id="KW-0349">Heme</keyword>
<feature type="compositionally biased region" description="Basic and acidic residues" evidence="8">
    <location>
        <begin position="547"/>
        <end position="560"/>
    </location>
</feature>
<name>A0A8J2QGG8_9NEOP</name>
<evidence type="ECO:0000256" key="9">
    <source>
        <dbReference type="SAM" id="SignalP"/>
    </source>
</evidence>
<keyword evidence="2" id="KW-0575">Peroxidase</keyword>
<dbReference type="Proteomes" id="UP000789524">
    <property type="component" value="Unassembled WGS sequence"/>
</dbReference>
<evidence type="ECO:0000313" key="11">
    <source>
        <dbReference type="EMBL" id="CAG9562407.1"/>
    </source>
</evidence>
<dbReference type="PANTHER" id="PTHR11465">
    <property type="entry name" value="CATALASE"/>
    <property type="match status" value="1"/>
</dbReference>
<evidence type="ECO:0000256" key="5">
    <source>
        <dbReference type="ARBA" id="ARBA00023002"/>
    </source>
</evidence>
<dbReference type="PRINTS" id="PR00067">
    <property type="entry name" value="CATALASE"/>
</dbReference>
<dbReference type="GO" id="GO:0042542">
    <property type="term" value="P:response to hydrogen peroxide"/>
    <property type="evidence" value="ECO:0007669"/>
    <property type="project" value="TreeGrafter"/>
</dbReference>
<evidence type="ECO:0000313" key="12">
    <source>
        <dbReference type="Proteomes" id="UP000789524"/>
    </source>
</evidence>
<keyword evidence="4" id="KW-0479">Metal-binding</keyword>
<evidence type="ECO:0000256" key="7">
    <source>
        <dbReference type="ARBA" id="ARBA00023324"/>
    </source>
</evidence>
<comment type="similarity">
    <text evidence="1">Belongs to the catalase family.</text>
</comment>
<evidence type="ECO:0000256" key="2">
    <source>
        <dbReference type="ARBA" id="ARBA00022559"/>
    </source>
</evidence>
<feature type="domain" description="Catalase core" evidence="10">
    <location>
        <begin position="56"/>
        <end position="435"/>
    </location>
</feature>
<feature type="chain" id="PRO_5035265375" evidence="9">
    <location>
        <begin position="23"/>
        <end position="560"/>
    </location>
</feature>
<dbReference type="InterPro" id="IPR020835">
    <property type="entry name" value="Catalase_sf"/>
</dbReference>
<proteinExistence type="inferred from homology"/>
<dbReference type="GO" id="GO:0042744">
    <property type="term" value="P:hydrogen peroxide catabolic process"/>
    <property type="evidence" value="ECO:0007669"/>
    <property type="project" value="UniProtKB-KW"/>
</dbReference>
<dbReference type="SUPFAM" id="SSF56634">
    <property type="entry name" value="Heme-dependent catalase-like"/>
    <property type="match status" value="1"/>
</dbReference>
<dbReference type="PANTHER" id="PTHR11465:SF9">
    <property type="entry name" value="CATALASE"/>
    <property type="match status" value="1"/>
</dbReference>
<dbReference type="SMART" id="SM01060">
    <property type="entry name" value="Catalase"/>
    <property type="match status" value="1"/>
</dbReference>
<evidence type="ECO:0000256" key="8">
    <source>
        <dbReference type="SAM" id="MobiDB-lite"/>
    </source>
</evidence>
<feature type="signal peptide" evidence="9">
    <location>
        <begin position="1"/>
        <end position="22"/>
    </location>
</feature>
<dbReference type="PROSITE" id="PS51402">
    <property type="entry name" value="CATALASE_3"/>
    <property type="match status" value="1"/>
</dbReference>
<organism evidence="11 12">
    <name type="scientific">Danaus chrysippus</name>
    <name type="common">African queen</name>
    <dbReference type="NCBI Taxonomy" id="151541"/>
    <lineage>
        <taxon>Eukaryota</taxon>
        <taxon>Metazoa</taxon>
        <taxon>Ecdysozoa</taxon>
        <taxon>Arthropoda</taxon>
        <taxon>Hexapoda</taxon>
        <taxon>Insecta</taxon>
        <taxon>Pterygota</taxon>
        <taxon>Neoptera</taxon>
        <taxon>Endopterygota</taxon>
        <taxon>Lepidoptera</taxon>
        <taxon>Glossata</taxon>
        <taxon>Ditrysia</taxon>
        <taxon>Papilionoidea</taxon>
        <taxon>Nymphalidae</taxon>
        <taxon>Danainae</taxon>
        <taxon>Danaini</taxon>
        <taxon>Danaina</taxon>
        <taxon>Danaus</taxon>
        <taxon>Anosia</taxon>
    </lineage>
</organism>
<evidence type="ECO:0000256" key="1">
    <source>
        <dbReference type="ARBA" id="ARBA00005329"/>
    </source>
</evidence>
<dbReference type="InterPro" id="IPR010582">
    <property type="entry name" value="Catalase_immune_responsive"/>
</dbReference>
<dbReference type="Pfam" id="PF06628">
    <property type="entry name" value="Catalase-rel"/>
    <property type="match status" value="1"/>
</dbReference>